<accession>A0ABQ5DAX3</accession>
<evidence type="ECO:0000313" key="2">
    <source>
        <dbReference type="EMBL" id="GJT36401.1"/>
    </source>
</evidence>
<feature type="region of interest" description="Disordered" evidence="1">
    <location>
        <begin position="238"/>
        <end position="260"/>
    </location>
</feature>
<protein>
    <submittedName>
        <fullName evidence="2">Uncharacterized protein</fullName>
    </submittedName>
</protein>
<organism evidence="2 3">
    <name type="scientific">Tanacetum coccineum</name>
    <dbReference type="NCBI Taxonomy" id="301880"/>
    <lineage>
        <taxon>Eukaryota</taxon>
        <taxon>Viridiplantae</taxon>
        <taxon>Streptophyta</taxon>
        <taxon>Embryophyta</taxon>
        <taxon>Tracheophyta</taxon>
        <taxon>Spermatophyta</taxon>
        <taxon>Magnoliopsida</taxon>
        <taxon>eudicotyledons</taxon>
        <taxon>Gunneridae</taxon>
        <taxon>Pentapetalae</taxon>
        <taxon>asterids</taxon>
        <taxon>campanulids</taxon>
        <taxon>Asterales</taxon>
        <taxon>Asteraceae</taxon>
        <taxon>Asteroideae</taxon>
        <taxon>Anthemideae</taxon>
        <taxon>Anthemidinae</taxon>
        <taxon>Tanacetum</taxon>
    </lineage>
</organism>
<proteinExistence type="predicted"/>
<evidence type="ECO:0000313" key="3">
    <source>
        <dbReference type="Proteomes" id="UP001151760"/>
    </source>
</evidence>
<reference evidence="2" key="1">
    <citation type="journal article" date="2022" name="Int. J. Mol. Sci.">
        <title>Draft Genome of Tanacetum Coccineum: Genomic Comparison of Closely Related Tanacetum-Family Plants.</title>
        <authorList>
            <person name="Yamashiro T."/>
            <person name="Shiraishi A."/>
            <person name="Nakayama K."/>
            <person name="Satake H."/>
        </authorList>
    </citation>
    <scope>NUCLEOTIDE SEQUENCE</scope>
</reference>
<feature type="region of interest" description="Disordered" evidence="1">
    <location>
        <begin position="289"/>
        <end position="308"/>
    </location>
</feature>
<comment type="caution">
    <text evidence="2">The sequence shown here is derived from an EMBL/GenBank/DDBJ whole genome shotgun (WGS) entry which is preliminary data.</text>
</comment>
<name>A0ABQ5DAX3_9ASTR</name>
<keyword evidence="3" id="KW-1185">Reference proteome</keyword>
<dbReference type="Proteomes" id="UP001151760">
    <property type="component" value="Unassembled WGS sequence"/>
</dbReference>
<sequence>MALPPPRIHRREVHRVPVFDFGGLPDLTAKGLSSRVLMEHRNEASVSVFTSRAWRRMFDIRGPLVHELILEFFSRARRRMSWRQFILALRLHTEEEMQMAGISSARDFLGTSPTYTLIRDPVLILCHRLIACSIVRRSQAPKKVTMTNLFYLRGMDVGSINVPYLLAKYLRLFAVGRKSGAHIYGGQFVARLAEHFGLLTAKILGELTVIALELPAWVAMGPERQLVAAVGAPAVAKDAPNNDEGEDCQIRGGRARDTPGIDRVARGQELPIHHMLRPMYHTRGALDRGLARPAQQDPTKPDRPREGNIDEYWWRIYESGNLEVLES</sequence>
<feature type="compositionally biased region" description="Basic and acidic residues" evidence="1">
    <location>
        <begin position="299"/>
        <end position="308"/>
    </location>
</feature>
<gene>
    <name evidence="2" type="ORF">Tco_0926820</name>
</gene>
<evidence type="ECO:0000256" key="1">
    <source>
        <dbReference type="SAM" id="MobiDB-lite"/>
    </source>
</evidence>
<dbReference type="EMBL" id="BQNB010015133">
    <property type="protein sequence ID" value="GJT36401.1"/>
    <property type="molecule type" value="Genomic_DNA"/>
</dbReference>
<reference evidence="2" key="2">
    <citation type="submission" date="2022-01" db="EMBL/GenBank/DDBJ databases">
        <authorList>
            <person name="Yamashiro T."/>
            <person name="Shiraishi A."/>
            <person name="Satake H."/>
            <person name="Nakayama K."/>
        </authorList>
    </citation>
    <scope>NUCLEOTIDE SEQUENCE</scope>
</reference>